<organism evidence="8 9">
    <name type="scientific">Vibrio viridaestus</name>
    <dbReference type="NCBI Taxonomy" id="2487322"/>
    <lineage>
        <taxon>Bacteria</taxon>
        <taxon>Pseudomonadati</taxon>
        <taxon>Pseudomonadota</taxon>
        <taxon>Gammaproteobacteria</taxon>
        <taxon>Vibrionales</taxon>
        <taxon>Vibrionaceae</taxon>
        <taxon>Vibrio</taxon>
    </lineage>
</organism>
<gene>
    <name evidence="8" type="ORF">EES38_11235</name>
</gene>
<evidence type="ECO:0000256" key="1">
    <source>
        <dbReference type="ARBA" id="ARBA00004651"/>
    </source>
</evidence>
<keyword evidence="9" id="KW-1185">Reference proteome</keyword>
<dbReference type="Proteomes" id="UP000281112">
    <property type="component" value="Unassembled WGS sequence"/>
</dbReference>
<keyword evidence="4 7" id="KW-0812">Transmembrane</keyword>
<evidence type="ECO:0000313" key="8">
    <source>
        <dbReference type="EMBL" id="RQW62895.1"/>
    </source>
</evidence>
<comment type="similarity">
    <text evidence="2 7">Belongs to the UPF0056 (MarC) family.</text>
</comment>
<reference evidence="8 9" key="1">
    <citation type="submission" date="2018-11" db="EMBL/GenBank/DDBJ databases">
        <title>Vibrio LJC006 sp. nov., isolated from seawater during the bloom of the enteromorpha.</title>
        <authorList>
            <person name="Liang J."/>
        </authorList>
    </citation>
    <scope>NUCLEOTIDE SEQUENCE [LARGE SCALE GENOMIC DNA]</scope>
    <source>
        <strain evidence="8 9">LJC006</strain>
    </source>
</reference>
<dbReference type="PANTHER" id="PTHR33508:SF1">
    <property type="entry name" value="UPF0056 MEMBRANE PROTEIN YHCE"/>
    <property type="match status" value="1"/>
</dbReference>
<feature type="transmembrane region" description="Helical" evidence="7">
    <location>
        <begin position="188"/>
        <end position="209"/>
    </location>
</feature>
<feature type="transmembrane region" description="Helical" evidence="7">
    <location>
        <begin position="68"/>
        <end position="89"/>
    </location>
</feature>
<name>A0A3N9THD5_9VIBR</name>
<comment type="caution">
    <text evidence="8">The sequence shown here is derived from an EMBL/GenBank/DDBJ whole genome shotgun (WGS) entry which is preliminary data.</text>
</comment>
<evidence type="ECO:0000256" key="7">
    <source>
        <dbReference type="RuleBase" id="RU362048"/>
    </source>
</evidence>
<evidence type="ECO:0000256" key="5">
    <source>
        <dbReference type="ARBA" id="ARBA00022989"/>
    </source>
</evidence>
<dbReference type="Pfam" id="PF01914">
    <property type="entry name" value="MarC"/>
    <property type="match status" value="1"/>
</dbReference>
<keyword evidence="6 7" id="KW-0472">Membrane</keyword>
<proteinExistence type="inferred from homology"/>
<dbReference type="GO" id="GO:0005886">
    <property type="term" value="C:plasma membrane"/>
    <property type="evidence" value="ECO:0007669"/>
    <property type="project" value="UniProtKB-SubCell"/>
</dbReference>
<evidence type="ECO:0000256" key="3">
    <source>
        <dbReference type="ARBA" id="ARBA00022475"/>
    </source>
</evidence>
<dbReference type="AlphaFoldDB" id="A0A3N9THD5"/>
<keyword evidence="5 7" id="KW-1133">Transmembrane helix</keyword>
<feature type="transmembrane region" description="Helical" evidence="7">
    <location>
        <begin position="149"/>
        <end position="167"/>
    </location>
</feature>
<dbReference type="NCBIfam" id="TIGR00427">
    <property type="entry name" value="NAAT family transporter"/>
    <property type="match status" value="1"/>
</dbReference>
<accession>A0A3N9THD5</accession>
<dbReference type="InterPro" id="IPR002771">
    <property type="entry name" value="Multi_antbiot-R_MarC"/>
</dbReference>
<dbReference type="PANTHER" id="PTHR33508">
    <property type="entry name" value="UPF0056 MEMBRANE PROTEIN YHCE"/>
    <property type="match status" value="1"/>
</dbReference>
<evidence type="ECO:0000313" key="9">
    <source>
        <dbReference type="Proteomes" id="UP000281112"/>
    </source>
</evidence>
<keyword evidence="3" id="KW-1003">Cell membrane</keyword>
<feature type="transmembrane region" description="Helical" evidence="7">
    <location>
        <begin position="43"/>
        <end position="62"/>
    </location>
</feature>
<feature type="transmembrane region" description="Helical" evidence="7">
    <location>
        <begin position="110"/>
        <end position="129"/>
    </location>
</feature>
<evidence type="ECO:0000256" key="6">
    <source>
        <dbReference type="ARBA" id="ARBA00023136"/>
    </source>
</evidence>
<comment type="subcellular location">
    <subcellularLocation>
        <location evidence="1 7">Cell membrane</location>
        <topology evidence="1 7">Multi-pass membrane protein</topology>
    </subcellularLocation>
</comment>
<dbReference type="RefSeq" id="WP_124937294.1">
    <property type="nucleotide sequence ID" value="NZ_RJVQ01000004.1"/>
</dbReference>
<feature type="transmembrane region" description="Helical" evidence="7">
    <location>
        <begin position="12"/>
        <end position="31"/>
    </location>
</feature>
<dbReference type="OrthoDB" id="21094at2"/>
<protein>
    <recommendedName>
        <fullName evidence="7">UPF0056 membrane protein</fullName>
    </recommendedName>
</protein>
<sequence>MDVLITHALSVFMGFFAIMNPIANTPVFLGLTSEESHTQRKKIASTALLISFIIIVIFSVAGKVIFDLFGITLPAFRITGGILVALVGYHMLQGGEHSSIQHPSEEDKENSIDAIMNIAISPLAMPILAGPGTIATAINFSSSGRVSDFVVTIGAFFVLCLISYFFFIFGERFVHYLGENGIKVVTRLMGLILAVIGVQMLIAGIGGAITQF</sequence>
<dbReference type="EMBL" id="RJVQ01000004">
    <property type="protein sequence ID" value="RQW62895.1"/>
    <property type="molecule type" value="Genomic_DNA"/>
</dbReference>
<evidence type="ECO:0000256" key="2">
    <source>
        <dbReference type="ARBA" id="ARBA00009784"/>
    </source>
</evidence>
<evidence type="ECO:0000256" key="4">
    <source>
        <dbReference type="ARBA" id="ARBA00022692"/>
    </source>
</evidence>